<keyword evidence="3" id="KW-1185">Reference proteome</keyword>
<evidence type="ECO:0000313" key="3">
    <source>
        <dbReference type="Proteomes" id="UP000014760"/>
    </source>
</evidence>
<dbReference type="Proteomes" id="UP000014760">
    <property type="component" value="Unassembled WGS sequence"/>
</dbReference>
<reference evidence="3" key="1">
    <citation type="submission" date="2012-12" db="EMBL/GenBank/DDBJ databases">
        <authorList>
            <person name="Hellsten U."/>
            <person name="Grimwood J."/>
            <person name="Chapman J.A."/>
            <person name="Shapiro H."/>
            <person name="Aerts A."/>
            <person name="Otillar R.P."/>
            <person name="Terry A.Y."/>
            <person name="Boore J.L."/>
            <person name="Simakov O."/>
            <person name="Marletaz F."/>
            <person name="Cho S.-J."/>
            <person name="Edsinger-Gonzales E."/>
            <person name="Havlak P."/>
            <person name="Kuo D.-H."/>
            <person name="Larsson T."/>
            <person name="Lv J."/>
            <person name="Arendt D."/>
            <person name="Savage R."/>
            <person name="Osoegawa K."/>
            <person name="de Jong P."/>
            <person name="Lindberg D.R."/>
            <person name="Seaver E.C."/>
            <person name="Weisblat D.A."/>
            <person name="Putnam N.H."/>
            <person name="Grigoriev I.V."/>
            <person name="Rokhsar D.S."/>
        </authorList>
    </citation>
    <scope>NUCLEOTIDE SEQUENCE</scope>
    <source>
        <strain evidence="3">I ESC-2004</strain>
    </source>
</reference>
<gene>
    <name evidence="1" type="ORF">CAPTEDRAFT_203096</name>
</gene>
<sequence>MIIQKKKAAVKLIRHEIITRNKDRLQQLDDKQRNKMSRLIKKEGVQSIPEFSKLSPEVIELLEDEIVGRKFYHYFTEGGARKLFTGLVLDELAKGKLKIKYIGEEDAVITYET</sequence>
<reference evidence="1 3" key="2">
    <citation type="journal article" date="2013" name="Nature">
        <title>Insights into bilaterian evolution from three spiralian genomes.</title>
        <authorList>
            <person name="Simakov O."/>
            <person name="Marletaz F."/>
            <person name="Cho S.J."/>
            <person name="Edsinger-Gonzales E."/>
            <person name="Havlak P."/>
            <person name="Hellsten U."/>
            <person name="Kuo D.H."/>
            <person name="Larsson T."/>
            <person name="Lv J."/>
            <person name="Arendt D."/>
            <person name="Savage R."/>
            <person name="Osoegawa K."/>
            <person name="de Jong P."/>
            <person name="Grimwood J."/>
            <person name="Chapman J.A."/>
            <person name="Shapiro H."/>
            <person name="Aerts A."/>
            <person name="Otillar R.P."/>
            <person name="Terry A.Y."/>
            <person name="Boore J.L."/>
            <person name="Grigoriev I.V."/>
            <person name="Lindberg D.R."/>
            <person name="Seaver E.C."/>
            <person name="Weisblat D.A."/>
            <person name="Putnam N.H."/>
            <person name="Rokhsar D.S."/>
        </authorList>
    </citation>
    <scope>NUCLEOTIDE SEQUENCE</scope>
    <source>
        <strain evidence="1 3">I ESC-2004</strain>
    </source>
</reference>
<dbReference type="HOGENOM" id="CLU_2135854_0_0_1"/>
<evidence type="ECO:0000313" key="2">
    <source>
        <dbReference type="EnsemblMetazoa" id="CapteP203096"/>
    </source>
</evidence>
<proteinExistence type="predicted"/>
<dbReference type="EMBL" id="KB297068">
    <property type="protein sequence ID" value="ELU10997.1"/>
    <property type="molecule type" value="Genomic_DNA"/>
</dbReference>
<reference evidence="2" key="3">
    <citation type="submission" date="2015-06" db="UniProtKB">
        <authorList>
            <consortium name="EnsemblMetazoa"/>
        </authorList>
    </citation>
    <scope>IDENTIFICATION</scope>
</reference>
<evidence type="ECO:0000313" key="1">
    <source>
        <dbReference type="EMBL" id="ELU10997.1"/>
    </source>
</evidence>
<organism evidence="1">
    <name type="scientific">Capitella teleta</name>
    <name type="common">Polychaete worm</name>
    <dbReference type="NCBI Taxonomy" id="283909"/>
    <lineage>
        <taxon>Eukaryota</taxon>
        <taxon>Metazoa</taxon>
        <taxon>Spiralia</taxon>
        <taxon>Lophotrochozoa</taxon>
        <taxon>Annelida</taxon>
        <taxon>Polychaeta</taxon>
        <taxon>Sedentaria</taxon>
        <taxon>Scolecida</taxon>
        <taxon>Capitellidae</taxon>
        <taxon>Capitella</taxon>
    </lineage>
</organism>
<dbReference type="EMBL" id="AMQN01005886">
    <property type="status" value="NOT_ANNOTATED_CDS"/>
    <property type="molecule type" value="Genomic_DNA"/>
</dbReference>
<dbReference type="EnsemblMetazoa" id="CapteT203096">
    <property type="protein sequence ID" value="CapteP203096"/>
    <property type="gene ID" value="CapteG203096"/>
</dbReference>
<name>R7UXH6_CAPTE</name>
<accession>R7UXH6</accession>
<protein>
    <submittedName>
        <fullName evidence="1 2">Uncharacterized protein</fullName>
    </submittedName>
</protein>
<dbReference type="AlphaFoldDB" id="R7UXH6"/>